<evidence type="ECO:0000256" key="12">
    <source>
        <dbReference type="ARBA" id="ARBA00023136"/>
    </source>
</evidence>
<evidence type="ECO:0000256" key="2">
    <source>
        <dbReference type="ARBA" id="ARBA00004141"/>
    </source>
</evidence>
<evidence type="ECO:0000256" key="6">
    <source>
        <dbReference type="ARBA" id="ARBA00022692"/>
    </source>
</evidence>
<evidence type="ECO:0000256" key="1">
    <source>
        <dbReference type="ARBA" id="ARBA00000085"/>
    </source>
</evidence>
<evidence type="ECO:0000256" key="13">
    <source>
        <dbReference type="SAM" id="Phobius"/>
    </source>
</evidence>
<keyword evidence="6 13" id="KW-0812">Transmembrane</keyword>
<dbReference type="EC" id="2.7.13.3" evidence="3"/>
<dbReference type="GO" id="GO:0005524">
    <property type="term" value="F:ATP binding"/>
    <property type="evidence" value="ECO:0007669"/>
    <property type="project" value="UniProtKB-KW"/>
</dbReference>
<dbReference type="AlphaFoldDB" id="A0A3B0ZQE3"/>
<feature type="domain" description="HAMP" evidence="15">
    <location>
        <begin position="150"/>
        <end position="202"/>
    </location>
</feature>
<evidence type="ECO:0000256" key="7">
    <source>
        <dbReference type="ARBA" id="ARBA00022741"/>
    </source>
</evidence>
<accession>A0A3B0ZQE3</accession>
<gene>
    <name evidence="16" type="ORF">MNBD_GAMMA16-2056</name>
</gene>
<dbReference type="PROSITE" id="PS50109">
    <property type="entry name" value="HIS_KIN"/>
    <property type="match status" value="1"/>
</dbReference>
<dbReference type="GO" id="GO:0000155">
    <property type="term" value="F:phosphorelay sensor kinase activity"/>
    <property type="evidence" value="ECO:0007669"/>
    <property type="project" value="InterPro"/>
</dbReference>
<keyword evidence="7" id="KW-0547">Nucleotide-binding</keyword>
<dbReference type="InterPro" id="IPR003660">
    <property type="entry name" value="HAMP_dom"/>
</dbReference>
<keyword evidence="11" id="KW-0902">Two-component regulatory system</keyword>
<dbReference type="InterPro" id="IPR003594">
    <property type="entry name" value="HATPase_dom"/>
</dbReference>
<dbReference type="InterPro" id="IPR004358">
    <property type="entry name" value="Sig_transdc_His_kin-like_C"/>
</dbReference>
<dbReference type="Gene3D" id="3.30.565.10">
    <property type="entry name" value="Histidine kinase-like ATPase, C-terminal domain"/>
    <property type="match status" value="1"/>
</dbReference>
<dbReference type="CDD" id="cd00082">
    <property type="entry name" value="HisKA"/>
    <property type="match status" value="1"/>
</dbReference>
<feature type="domain" description="Histidine kinase" evidence="14">
    <location>
        <begin position="210"/>
        <end position="423"/>
    </location>
</feature>
<evidence type="ECO:0000259" key="14">
    <source>
        <dbReference type="PROSITE" id="PS50109"/>
    </source>
</evidence>
<evidence type="ECO:0000256" key="5">
    <source>
        <dbReference type="ARBA" id="ARBA00022679"/>
    </source>
</evidence>
<evidence type="ECO:0000256" key="10">
    <source>
        <dbReference type="ARBA" id="ARBA00022989"/>
    </source>
</evidence>
<feature type="transmembrane region" description="Helical" evidence="13">
    <location>
        <begin position="126"/>
        <end position="149"/>
    </location>
</feature>
<name>A0A3B0ZQE3_9ZZZZ</name>
<keyword evidence="5" id="KW-0808">Transferase</keyword>
<organism evidence="16">
    <name type="scientific">hydrothermal vent metagenome</name>
    <dbReference type="NCBI Taxonomy" id="652676"/>
    <lineage>
        <taxon>unclassified sequences</taxon>
        <taxon>metagenomes</taxon>
        <taxon>ecological metagenomes</taxon>
    </lineage>
</organism>
<dbReference type="InterPro" id="IPR050428">
    <property type="entry name" value="TCS_sensor_his_kinase"/>
</dbReference>
<dbReference type="PROSITE" id="PS50885">
    <property type="entry name" value="HAMP"/>
    <property type="match status" value="1"/>
</dbReference>
<evidence type="ECO:0000256" key="8">
    <source>
        <dbReference type="ARBA" id="ARBA00022777"/>
    </source>
</evidence>
<evidence type="ECO:0000259" key="15">
    <source>
        <dbReference type="PROSITE" id="PS50885"/>
    </source>
</evidence>
<evidence type="ECO:0000256" key="9">
    <source>
        <dbReference type="ARBA" id="ARBA00022840"/>
    </source>
</evidence>
<evidence type="ECO:0000256" key="3">
    <source>
        <dbReference type="ARBA" id="ARBA00012438"/>
    </source>
</evidence>
<dbReference type="Gene3D" id="1.10.287.130">
    <property type="match status" value="1"/>
</dbReference>
<dbReference type="InterPro" id="IPR005467">
    <property type="entry name" value="His_kinase_dom"/>
</dbReference>
<comment type="subcellular location">
    <subcellularLocation>
        <location evidence="2">Membrane</location>
        <topology evidence="2">Multi-pass membrane protein</topology>
    </subcellularLocation>
</comment>
<dbReference type="Pfam" id="PF02518">
    <property type="entry name" value="HATPase_c"/>
    <property type="match status" value="1"/>
</dbReference>
<keyword evidence="9" id="KW-0067">ATP-binding</keyword>
<proteinExistence type="predicted"/>
<dbReference type="InterPro" id="IPR003661">
    <property type="entry name" value="HisK_dim/P_dom"/>
</dbReference>
<dbReference type="InterPro" id="IPR036890">
    <property type="entry name" value="HATPase_C_sf"/>
</dbReference>
<dbReference type="SUPFAM" id="SSF55874">
    <property type="entry name" value="ATPase domain of HSP90 chaperone/DNA topoisomerase II/histidine kinase"/>
    <property type="match status" value="1"/>
</dbReference>
<comment type="catalytic activity">
    <reaction evidence="1">
        <text>ATP + protein L-histidine = ADP + protein N-phospho-L-histidine.</text>
        <dbReference type="EC" id="2.7.13.3"/>
    </reaction>
</comment>
<dbReference type="Pfam" id="PF00512">
    <property type="entry name" value="HisKA"/>
    <property type="match status" value="1"/>
</dbReference>
<dbReference type="SUPFAM" id="SSF47384">
    <property type="entry name" value="Homodimeric domain of signal transducing histidine kinase"/>
    <property type="match status" value="1"/>
</dbReference>
<dbReference type="SMART" id="SM00388">
    <property type="entry name" value="HisKA"/>
    <property type="match status" value="1"/>
</dbReference>
<dbReference type="PANTHER" id="PTHR45436:SF14">
    <property type="entry name" value="SENSOR PROTEIN QSEC"/>
    <property type="match status" value="1"/>
</dbReference>
<keyword evidence="8" id="KW-0418">Kinase</keyword>
<sequence length="429" mass="48554">MTLLIFLSALHGYDKSTKEVKGLLDKQLVDMANVLSSLQIQIDNMQPSVTNVEITNTAFQIWQNQQLISRSNNAPDKPMTQLTPGFHDNNFGQYRWRIYVHLNENNQRWVITAERIDSRNRLIDNFILEFILPVILTLPIAALIIWLLVGSGLKPLRQLASQLQHKQEHDLSPITLTGSLYELQPLVDSTNSLLARLERSLTRAKRFSSDAAHELRTPISGLKINLHNLQVESPDDKNLKLLTASVSRMGHVVEQILSLYRTTPGQYMANFENIDLHAIAQESIAQYYPHFESKQQQIALSGESAMFQGDKFTVETLLQNLLGNANKYTPEGGSIEITISQTDDFMKLKVEDSGLGIPEEKYQRIFDRFYRLDGDQHHSGIEGCGLGLSIVQHIVQLHHGKIKLSHSKFNTGFAITINFPTADFISDQK</sequence>
<keyword evidence="4" id="KW-0597">Phosphoprotein</keyword>
<keyword evidence="10 13" id="KW-1133">Transmembrane helix</keyword>
<evidence type="ECO:0000256" key="4">
    <source>
        <dbReference type="ARBA" id="ARBA00022553"/>
    </source>
</evidence>
<dbReference type="InterPro" id="IPR036097">
    <property type="entry name" value="HisK_dim/P_sf"/>
</dbReference>
<reference evidence="16" key="1">
    <citation type="submission" date="2018-06" db="EMBL/GenBank/DDBJ databases">
        <authorList>
            <person name="Zhirakovskaya E."/>
        </authorList>
    </citation>
    <scope>NUCLEOTIDE SEQUENCE</scope>
</reference>
<evidence type="ECO:0000313" key="16">
    <source>
        <dbReference type="EMBL" id="VAW83624.1"/>
    </source>
</evidence>
<dbReference type="PRINTS" id="PR00344">
    <property type="entry name" value="BCTRLSENSOR"/>
</dbReference>
<keyword evidence="12 13" id="KW-0472">Membrane</keyword>
<dbReference type="SMART" id="SM00387">
    <property type="entry name" value="HATPase_c"/>
    <property type="match status" value="1"/>
</dbReference>
<evidence type="ECO:0000256" key="11">
    <source>
        <dbReference type="ARBA" id="ARBA00023012"/>
    </source>
</evidence>
<protein>
    <recommendedName>
        <fullName evidence="3">histidine kinase</fullName>
        <ecNumber evidence="3">2.7.13.3</ecNumber>
    </recommendedName>
</protein>
<dbReference type="GO" id="GO:0005886">
    <property type="term" value="C:plasma membrane"/>
    <property type="evidence" value="ECO:0007669"/>
    <property type="project" value="TreeGrafter"/>
</dbReference>
<dbReference type="PANTHER" id="PTHR45436">
    <property type="entry name" value="SENSOR HISTIDINE KINASE YKOH"/>
    <property type="match status" value="1"/>
</dbReference>
<dbReference type="FunFam" id="3.30.565.10:FF:000006">
    <property type="entry name" value="Sensor histidine kinase WalK"/>
    <property type="match status" value="1"/>
</dbReference>
<dbReference type="EMBL" id="UOFO01000015">
    <property type="protein sequence ID" value="VAW83624.1"/>
    <property type="molecule type" value="Genomic_DNA"/>
</dbReference>